<reference evidence="2 3" key="1">
    <citation type="submission" date="2015-11" db="EMBL/GenBank/DDBJ databases">
        <title>Exploring the genomic traits of fungus-feeding bacterial genus Collimonas.</title>
        <authorList>
            <person name="Song C."/>
            <person name="Schmidt R."/>
            <person name="de Jager V."/>
            <person name="Krzyzanowska D."/>
            <person name="Jongedijk E."/>
            <person name="Cankar K."/>
            <person name="Beekwilder J."/>
            <person name="van Veen A."/>
            <person name="de Boer W."/>
            <person name="van Veen J.A."/>
            <person name="Garbeva P."/>
        </authorList>
    </citation>
    <scope>NUCLEOTIDE SEQUENCE [LARGE SCALE GENOMIC DNA]</scope>
    <source>
        <strain evidence="2 3">Ter282</strain>
    </source>
</reference>
<dbReference type="PANTHER" id="PTHR11614">
    <property type="entry name" value="PHOSPHOLIPASE-RELATED"/>
    <property type="match status" value="1"/>
</dbReference>
<keyword evidence="3" id="KW-1185">Reference proteome</keyword>
<dbReference type="InterPro" id="IPR022742">
    <property type="entry name" value="Hydrolase_4"/>
</dbReference>
<feature type="domain" description="Serine aminopeptidase S33" evidence="1">
    <location>
        <begin position="31"/>
        <end position="267"/>
    </location>
</feature>
<evidence type="ECO:0000313" key="2">
    <source>
        <dbReference type="EMBL" id="AMP08347.1"/>
    </source>
</evidence>
<dbReference type="RefSeq" id="WP_061532154.1">
    <property type="nucleotide sequence ID" value="NZ_CP013233.1"/>
</dbReference>
<dbReference type="AlphaFoldDB" id="A0A127QE62"/>
<dbReference type="EMBL" id="CP013235">
    <property type="protein sequence ID" value="AMP08347.1"/>
    <property type="molecule type" value="Genomic_DNA"/>
</dbReference>
<evidence type="ECO:0000259" key="1">
    <source>
        <dbReference type="Pfam" id="PF12146"/>
    </source>
</evidence>
<organism evidence="2 3">
    <name type="scientific">Collimonas arenae</name>
    <dbReference type="NCBI Taxonomy" id="279058"/>
    <lineage>
        <taxon>Bacteria</taxon>
        <taxon>Pseudomonadati</taxon>
        <taxon>Pseudomonadota</taxon>
        <taxon>Betaproteobacteria</taxon>
        <taxon>Burkholderiales</taxon>
        <taxon>Oxalobacteraceae</taxon>
        <taxon>Collimonas</taxon>
    </lineage>
</organism>
<keyword evidence="2" id="KW-0378">Hydrolase</keyword>
<dbReference type="Proteomes" id="UP000071778">
    <property type="component" value="Chromosome"/>
</dbReference>
<dbReference type="InterPro" id="IPR029058">
    <property type="entry name" value="AB_hydrolase_fold"/>
</dbReference>
<dbReference type="PATRIC" id="fig|279058.17.peg.581"/>
<dbReference type="OrthoDB" id="9806902at2"/>
<accession>A0A127QE62</accession>
<dbReference type="InterPro" id="IPR051044">
    <property type="entry name" value="MAG_DAG_Lipase"/>
</dbReference>
<dbReference type="Gene3D" id="3.40.50.1820">
    <property type="entry name" value="alpha/beta hydrolase"/>
    <property type="match status" value="1"/>
</dbReference>
<dbReference type="Pfam" id="PF12146">
    <property type="entry name" value="Hydrolase_4"/>
    <property type="match status" value="1"/>
</dbReference>
<name>A0A127QE62_9BURK</name>
<gene>
    <name evidence="2" type="ORF">CAter282_0531</name>
</gene>
<dbReference type="SUPFAM" id="SSF53474">
    <property type="entry name" value="alpha/beta-Hydrolases"/>
    <property type="match status" value="1"/>
</dbReference>
<sequence length="301" mass="32278">MASVREQQLTTDDGVSLFVTDWPLAPGVPVAGSILLLHGLGEHSGRYAHVVRFFNRCGLAVRSYDHRGHGRSGGKRGDVPDSTAILRDAKVVLDDLAQQQTLDYPDLPSTAPLLFGHSMGGLFAARFATAQMSPLRGLILSSPGLALPLSAIQLGLLKVMSTLAPGVAVPNGLSTNHLSHDPAVAPAYSNDPLVHDKISARLLTSMLKAGEFSLAHAPTLAIPTLLLVAGDDRLVDPQGSQRFFDALQPAIGTFQHYEGMYHELFNEIGSERVFADLRRWLEAQQMLKALQAPVPTLVSTA</sequence>
<evidence type="ECO:0000313" key="3">
    <source>
        <dbReference type="Proteomes" id="UP000071778"/>
    </source>
</evidence>
<dbReference type="GO" id="GO:0016787">
    <property type="term" value="F:hydrolase activity"/>
    <property type="evidence" value="ECO:0007669"/>
    <property type="project" value="UniProtKB-KW"/>
</dbReference>
<proteinExistence type="predicted"/>
<protein>
    <submittedName>
        <fullName evidence="2">Alpha/beta hydrolase fold family protein</fullName>
    </submittedName>
</protein>